<evidence type="ECO:0000259" key="1">
    <source>
        <dbReference type="SMART" id="SM00198"/>
    </source>
</evidence>
<dbReference type="SUPFAM" id="SSF55797">
    <property type="entry name" value="PR-1-like"/>
    <property type="match status" value="1"/>
</dbReference>
<keyword evidence="3" id="KW-1185">Reference proteome</keyword>
<name>A0A1S2LMB4_9BACI</name>
<dbReference type="InterPro" id="IPR029410">
    <property type="entry name" value="CAP_assoc"/>
</dbReference>
<dbReference type="Pfam" id="PF14504">
    <property type="entry name" value="CAP_assoc_N"/>
    <property type="match status" value="1"/>
</dbReference>
<feature type="domain" description="SCP" evidence="1">
    <location>
        <begin position="204"/>
        <end position="323"/>
    </location>
</feature>
<dbReference type="PANTHER" id="PTHR31157:SF26">
    <property type="entry name" value="SCP-LIKE EXTRACELLULAR PROTEIN"/>
    <property type="match status" value="1"/>
</dbReference>
<dbReference type="InterPro" id="IPR014044">
    <property type="entry name" value="CAP_dom"/>
</dbReference>
<dbReference type="CDD" id="cd05379">
    <property type="entry name" value="CAP_bacterial"/>
    <property type="match status" value="1"/>
</dbReference>
<reference evidence="2 3" key="1">
    <citation type="submission" date="2016-10" db="EMBL/GenBank/DDBJ databases">
        <title>Draft genome sequences of four alkaliphilic bacteria belonging to the Anaerobacillus genus.</title>
        <authorList>
            <person name="Bassil N.M."/>
            <person name="Lloyd J.R."/>
        </authorList>
    </citation>
    <scope>NUCLEOTIDE SEQUENCE [LARGE SCALE GENOMIC DNA]</scope>
    <source>
        <strain evidence="2 3">DSM 18345</strain>
    </source>
</reference>
<proteinExistence type="predicted"/>
<dbReference type="SMART" id="SM00198">
    <property type="entry name" value="SCP"/>
    <property type="match status" value="1"/>
</dbReference>
<dbReference type="Gene3D" id="3.40.33.10">
    <property type="entry name" value="CAP"/>
    <property type="match status" value="1"/>
</dbReference>
<dbReference type="PANTHER" id="PTHR31157">
    <property type="entry name" value="SCP DOMAIN-CONTAINING PROTEIN"/>
    <property type="match status" value="1"/>
</dbReference>
<dbReference type="Pfam" id="PF00188">
    <property type="entry name" value="CAP"/>
    <property type="match status" value="1"/>
</dbReference>
<sequence>MEESNSVAVEDKNFEVSSTTNQIASHPKILEENGLHRLIGKGSNFILEKYGEPERIDLSSYGYEWWIYPKVYSTGYLQVGIENEKVVTIYGIGEDLPTAPYRLNVSYSELESIVPFTKVVSLNIMNNSYQFSLTDEELQTRPLISVDGIFIQLYFDVFTNQLSSIRYLDATALVKKRPYSVVYRGELIEPEPLTSDEWRDVEVGSALQILQITNEIRKRHNLTKLKWDDKTAIVAYNHSEDMKENDYFSHTSPNEGELKDRLKKQGILFQFAGENIAANYIDAIAAVEGWLNSEGHRVNLLHEDFTHLGVGVYERYYTQNFMTPW</sequence>
<comment type="caution">
    <text evidence="2">The sequence shown here is derived from an EMBL/GenBank/DDBJ whole genome shotgun (WGS) entry which is preliminary data.</text>
</comment>
<dbReference type="InterPro" id="IPR035940">
    <property type="entry name" value="CAP_sf"/>
</dbReference>
<protein>
    <recommendedName>
        <fullName evidence="1">SCP domain-containing protein</fullName>
    </recommendedName>
</protein>
<dbReference type="Proteomes" id="UP000179524">
    <property type="component" value="Unassembled WGS sequence"/>
</dbReference>
<organism evidence="2 3">
    <name type="scientific">Anaerobacillus alkalilacustris</name>
    <dbReference type="NCBI Taxonomy" id="393763"/>
    <lineage>
        <taxon>Bacteria</taxon>
        <taxon>Bacillati</taxon>
        <taxon>Bacillota</taxon>
        <taxon>Bacilli</taxon>
        <taxon>Bacillales</taxon>
        <taxon>Bacillaceae</taxon>
        <taxon>Anaerobacillus</taxon>
    </lineage>
</organism>
<evidence type="ECO:0000313" key="2">
    <source>
        <dbReference type="EMBL" id="OIJ13350.1"/>
    </source>
</evidence>
<gene>
    <name evidence="2" type="ORF">BKP37_12350</name>
</gene>
<evidence type="ECO:0000313" key="3">
    <source>
        <dbReference type="Proteomes" id="UP000179524"/>
    </source>
</evidence>
<accession>A0A1S2LMB4</accession>
<dbReference type="EMBL" id="MLQR01000029">
    <property type="protein sequence ID" value="OIJ13350.1"/>
    <property type="molecule type" value="Genomic_DNA"/>
</dbReference>
<dbReference type="AlphaFoldDB" id="A0A1S2LMB4"/>